<evidence type="ECO:0000313" key="3">
    <source>
        <dbReference type="Proteomes" id="UP000313066"/>
    </source>
</evidence>
<dbReference type="Proteomes" id="UP000313066">
    <property type="component" value="Unassembled WGS sequence"/>
</dbReference>
<name>A0A5N6AYE1_9ACTN</name>
<dbReference type="AlphaFoldDB" id="A0A5N6AYE1"/>
<reference evidence="2 3" key="1">
    <citation type="submission" date="2019-10" db="EMBL/GenBank/DDBJ databases">
        <title>Nonomuraea sp. nov., isolated from Phyllanthus amarus.</title>
        <authorList>
            <person name="Klykleung N."/>
            <person name="Tanasupawat S."/>
        </authorList>
    </citation>
    <scope>NUCLEOTIDE SEQUENCE [LARGE SCALE GENOMIC DNA]</scope>
    <source>
        <strain evidence="2 3">CR1-09</strain>
    </source>
</reference>
<organism evidence="2 3">
    <name type="scientific">Microbispora catharanthi</name>
    <dbReference type="NCBI Taxonomy" id="1712871"/>
    <lineage>
        <taxon>Bacteria</taxon>
        <taxon>Bacillati</taxon>
        <taxon>Actinomycetota</taxon>
        <taxon>Actinomycetes</taxon>
        <taxon>Streptosporangiales</taxon>
        <taxon>Streptosporangiaceae</taxon>
        <taxon>Microbispora</taxon>
    </lineage>
</organism>
<evidence type="ECO:0000256" key="1">
    <source>
        <dbReference type="SAM" id="MobiDB-lite"/>
    </source>
</evidence>
<sequence length="126" mass="13068">MPPAVAQLRELVEVGGDVLVSGEPGEQLDPLRGRNSGCREVTITAQPGSGGIVPRAARGPDTADEGASVAQVRAPASGRPYAGDVVVARGREHPSGPQRRAVDVGRLGERAGLRSRFNRNGSDCYA</sequence>
<comment type="caution">
    <text evidence="2">The sequence shown here is derived from an EMBL/GenBank/DDBJ whole genome shotgun (WGS) entry which is preliminary data.</text>
</comment>
<keyword evidence="3" id="KW-1185">Reference proteome</keyword>
<feature type="compositionally biased region" description="Basic and acidic residues" evidence="1">
    <location>
        <begin position="89"/>
        <end position="110"/>
    </location>
</feature>
<protein>
    <submittedName>
        <fullName evidence="2">Uncharacterized protein</fullName>
    </submittedName>
</protein>
<evidence type="ECO:0000313" key="2">
    <source>
        <dbReference type="EMBL" id="KAB8173797.1"/>
    </source>
</evidence>
<dbReference type="EMBL" id="VDMA02000041">
    <property type="protein sequence ID" value="KAB8173797.1"/>
    <property type="molecule type" value="Genomic_DNA"/>
</dbReference>
<accession>A0A5N6AYE1</accession>
<proteinExistence type="predicted"/>
<dbReference type="RefSeq" id="WP_139580677.1">
    <property type="nucleotide sequence ID" value="NZ_VDMA02000041.1"/>
</dbReference>
<feature type="region of interest" description="Disordered" evidence="1">
    <location>
        <begin position="43"/>
        <end position="110"/>
    </location>
</feature>
<gene>
    <name evidence="2" type="ORF">FH610_041215</name>
</gene>